<dbReference type="Pfam" id="PF00005">
    <property type="entry name" value="ABC_tran"/>
    <property type="match status" value="2"/>
</dbReference>
<proteinExistence type="predicted"/>
<dbReference type="PROSITE" id="PS00211">
    <property type="entry name" value="ABC_TRANSPORTER_1"/>
    <property type="match status" value="1"/>
</dbReference>
<dbReference type="OrthoDB" id="9771863at2"/>
<dbReference type="PANTHER" id="PTHR43790">
    <property type="entry name" value="CARBOHYDRATE TRANSPORT ATP-BINDING PROTEIN MG119-RELATED"/>
    <property type="match status" value="1"/>
</dbReference>
<dbReference type="InterPro" id="IPR027417">
    <property type="entry name" value="P-loop_NTPase"/>
</dbReference>
<evidence type="ECO:0000256" key="3">
    <source>
        <dbReference type="ARBA" id="ARBA00022475"/>
    </source>
</evidence>
<dbReference type="InterPro" id="IPR017871">
    <property type="entry name" value="ABC_transporter-like_CS"/>
</dbReference>
<evidence type="ECO:0000256" key="7">
    <source>
        <dbReference type="ARBA" id="ARBA00022840"/>
    </source>
</evidence>
<evidence type="ECO:0000256" key="6">
    <source>
        <dbReference type="ARBA" id="ARBA00022741"/>
    </source>
</evidence>
<dbReference type="GO" id="GO:0005524">
    <property type="term" value="F:ATP binding"/>
    <property type="evidence" value="ECO:0007669"/>
    <property type="project" value="UniProtKB-KW"/>
</dbReference>
<feature type="domain" description="ABC transporter" evidence="11">
    <location>
        <begin position="258"/>
        <end position="502"/>
    </location>
</feature>
<dbReference type="PANTHER" id="PTHR43790:SF3">
    <property type="entry name" value="D-ALLOSE IMPORT ATP-BINDING PROTEIN ALSA-RELATED"/>
    <property type="match status" value="1"/>
</dbReference>
<name>A0A517P3T2_9PLAN</name>
<dbReference type="PROSITE" id="PS50893">
    <property type="entry name" value="ABC_TRANSPORTER_2"/>
    <property type="match status" value="2"/>
</dbReference>
<evidence type="ECO:0000313" key="12">
    <source>
        <dbReference type="EMBL" id="QDT14037.1"/>
    </source>
</evidence>
<keyword evidence="4" id="KW-0762">Sugar transport</keyword>
<sequence length="528" mass="55114">MAAPAPLLAMHAVSKRYGPTVALDDVSLAARPGRVLALIGENGAGKSTLMKVLAGAVRPDAGRMTLAGASYAPAGPTAARAAGVAMIYQELNLAPDLSVEDNLMLGRERSRFGFLSRSEQRRRCRAALDKLGHGALDVRTPVGRLPVGTRQVVEIARAVLDEARVVVFDEPTSSLPRREAEALFAVLRTLTEGGAAVIYISHFLEEVRTVCDDYAVLRDGRAVGSGELKDVTEPDLVALMVGRTVDDLFPRVPHTPGEPLLTVNNLTGADRTPEGASLTVRRGEILGVSGLIGAGRTELLRAIYGLDAVRSGRITVSRSGAEVAPGAGPRGRIRSGVGFVSEDRAGEGLMLNRTLAENATLGRLGPLSKCGLLNPAAPNRATAALMQRLGVKARGPGQTAGELSGGNQQKIAVARVLHQDSDVWLLDEPTRGIDVGAKSDLYRLMGEAAAAGKAVLFVSSYLPELLAVCDRVAVMRRGELVAVRPAAEWTAESAMAAAVGADSACADTVGADSGAGETEPSPSEPKAR</sequence>
<evidence type="ECO:0000256" key="1">
    <source>
        <dbReference type="ARBA" id="ARBA00004202"/>
    </source>
</evidence>
<keyword evidence="9" id="KW-0472">Membrane</keyword>
<dbReference type="InterPro" id="IPR050107">
    <property type="entry name" value="ABC_carbohydrate_import_ATPase"/>
</dbReference>
<feature type="domain" description="ABC transporter" evidence="11">
    <location>
        <begin position="8"/>
        <end position="244"/>
    </location>
</feature>
<gene>
    <name evidence="12" type="primary">rbsA_1</name>
    <name evidence="12" type="ORF">CA12_01050</name>
</gene>
<dbReference type="AlphaFoldDB" id="A0A517P3T2"/>
<evidence type="ECO:0000256" key="8">
    <source>
        <dbReference type="ARBA" id="ARBA00022967"/>
    </source>
</evidence>
<dbReference type="CDD" id="cd03215">
    <property type="entry name" value="ABC_Carb_Monos_II"/>
    <property type="match status" value="1"/>
</dbReference>
<dbReference type="SUPFAM" id="SSF52540">
    <property type="entry name" value="P-loop containing nucleoside triphosphate hydrolases"/>
    <property type="match status" value="2"/>
</dbReference>
<keyword evidence="13" id="KW-1185">Reference proteome</keyword>
<dbReference type="Gene3D" id="3.40.50.300">
    <property type="entry name" value="P-loop containing nucleotide triphosphate hydrolases"/>
    <property type="match status" value="2"/>
</dbReference>
<organism evidence="12 13">
    <name type="scientific">Alienimonas californiensis</name>
    <dbReference type="NCBI Taxonomy" id="2527989"/>
    <lineage>
        <taxon>Bacteria</taxon>
        <taxon>Pseudomonadati</taxon>
        <taxon>Planctomycetota</taxon>
        <taxon>Planctomycetia</taxon>
        <taxon>Planctomycetales</taxon>
        <taxon>Planctomycetaceae</taxon>
        <taxon>Alienimonas</taxon>
    </lineage>
</organism>
<dbReference type="EC" id="3.6.3.17" evidence="12"/>
<dbReference type="Proteomes" id="UP000318741">
    <property type="component" value="Chromosome"/>
</dbReference>
<evidence type="ECO:0000256" key="2">
    <source>
        <dbReference type="ARBA" id="ARBA00022448"/>
    </source>
</evidence>
<evidence type="ECO:0000256" key="5">
    <source>
        <dbReference type="ARBA" id="ARBA00022737"/>
    </source>
</evidence>
<dbReference type="InterPro" id="IPR003439">
    <property type="entry name" value="ABC_transporter-like_ATP-bd"/>
</dbReference>
<keyword evidence="7 12" id="KW-0067">ATP-binding</keyword>
<dbReference type="GO" id="GO:0005886">
    <property type="term" value="C:plasma membrane"/>
    <property type="evidence" value="ECO:0007669"/>
    <property type="project" value="UniProtKB-SubCell"/>
</dbReference>
<dbReference type="FunFam" id="3.40.50.300:FF:000127">
    <property type="entry name" value="Ribose import ATP-binding protein RbsA"/>
    <property type="match status" value="1"/>
</dbReference>
<keyword evidence="12" id="KW-0378">Hydrolase</keyword>
<protein>
    <submittedName>
        <fullName evidence="12">Ribose import ATP-binding protein RbsA</fullName>
        <ecNumber evidence="12">3.6.3.17</ecNumber>
    </submittedName>
</protein>
<dbReference type="EMBL" id="CP036265">
    <property type="protein sequence ID" value="QDT14037.1"/>
    <property type="molecule type" value="Genomic_DNA"/>
</dbReference>
<evidence type="ECO:0000256" key="4">
    <source>
        <dbReference type="ARBA" id="ARBA00022597"/>
    </source>
</evidence>
<evidence type="ECO:0000256" key="9">
    <source>
        <dbReference type="ARBA" id="ARBA00023136"/>
    </source>
</evidence>
<keyword evidence="3" id="KW-1003">Cell membrane</keyword>
<evidence type="ECO:0000259" key="11">
    <source>
        <dbReference type="PROSITE" id="PS50893"/>
    </source>
</evidence>
<evidence type="ECO:0000256" key="10">
    <source>
        <dbReference type="SAM" id="MobiDB-lite"/>
    </source>
</evidence>
<accession>A0A517P3T2</accession>
<dbReference type="InterPro" id="IPR003593">
    <property type="entry name" value="AAA+_ATPase"/>
</dbReference>
<keyword evidence="6" id="KW-0547">Nucleotide-binding</keyword>
<dbReference type="SMART" id="SM00382">
    <property type="entry name" value="AAA"/>
    <property type="match status" value="2"/>
</dbReference>
<feature type="region of interest" description="Disordered" evidence="10">
    <location>
        <begin position="508"/>
        <end position="528"/>
    </location>
</feature>
<keyword evidence="5" id="KW-0677">Repeat</keyword>
<keyword evidence="2" id="KW-0813">Transport</keyword>
<dbReference type="CDD" id="cd03216">
    <property type="entry name" value="ABC_Carb_Monos_I"/>
    <property type="match status" value="1"/>
</dbReference>
<comment type="subcellular location">
    <subcellularLocation>
        <location evidence="1">Cell membrane</location>
        <topology evidence="1">Peripheral membrane protein</topology>
    </subcellularLocation>
</comment>
<keyword evidence="8" id="KW-1278">Translocase</keyword>
<dbReference type="KEGG" id="acaf:CA12_01050"/>
<dbReference type="GO" id="GO:0016887">
    <property type="term" value="F:ATP hydrolysis activity"/>
    <property type="evidence" value="ECO:0007669"/>
    <property type="project" value="InterPro"/>
</dbReference>
<reference evidence="12 13" key="1">
    <citation type="submission" date="2019-02" db="EMBL/GenBank/DDBJ databases">
        <title>Deep-cultivation of Planctomycetes and their phenomic and genomic characterization uncovers novel biology.</title>
        <authorList>
            <person name="Wiegand S."/>
            <person name="Jogler M."/>
            <person name="Boedeker C."/>
            <person name="Pinto D."/>
            <person name="Vollmers J."/>
            <person name="Rivas-Marin E."/>
            <person name="Kohn T."/>
            <person name="Peeters S.H."/>
            <person name="Heuer A."/>
            <person name="Rast P."/>
            <person name="Oberbeckmann S."/>
            <person name="Bunk B."/>
            <person name="Jeske O."/>
            <person name="Meyerdierks A."/>
            <person name="Storesund J.E."/>
            <person name="Kallscheuer N."/>
            <person name="Luecker S."/>
            <person name="Lage O.M."/>
            <person name="Pohl T."/>
            <person name="Merkel B.J."/>
            <person name="Hornburger P."/>
            <person name="Mueller R.-W."/>
            <person name="Bruemmer F."/>
            <person name="Labrenz M."/>
            <person name="Spormann A.M."/>
            <person name="Op den Camp H."/>
            <person name="Overmann J."/>
            <person name="Amann R."/>
            <person name="Jetten M.S.M."/>
            <person name="Mascher T."/>
            <person name="Medema M.H."/>
            <person name="Devos D.P."/>
            <person name="Kaster A.-K."/>
            <person name="Ovreas L."/>
            <person name="Rohde M."/>
            <person name="Galperin M.Y."/>
            <person name="Jogler C."/>
        </authorList>
    </citation>
    <scope>NUCLEOTIDE SEQUENCE [LARGE SCALE GENOMIC DNA]</scope>
    <source>
        <strain evidence="12 13">CA12</strain>
    </source>
</reference>
<evidence type="ECO:0000313" key="13">
    <source>
        <dbReference type="Proteomes" id="UP000318741"/>
    </source>
</evidence>